<keyword evidence="5" id="KW-0067">ATP-binding</keyword>
<dbReference type="Pfam" id="PF00270">
    <property type="entry name" value="DEAD"/>
    <property type="match status" value="1"/>
</dbReference>
<dbReference type="CDD" id="cd00268">
    <property type="entry name" value="DEADc"/>
    <property type="match status" value="1"/>
</dbReference>
<dbReference type="Proteomes" id="UP001175271">
    <property type="component" value="Unassembled WGS sequence"/>
</dbReference>
<dbReference type="PROSITE" id="PS51194">
    <property type="entry name" value="HELICASE_CTER"/>
    <property type="match status" value="1"/>
</dbReference>
<dbReference type="GO" id="GO:0003676">
    <property type="term" value="F:nucleic acid binding"/>
    <property type="evidence" value="ECO:0007669"/>
    <property type="project" value="InterPro"/>
</dbReference>
<feature type="region of interest" description="Disordered" evidence="7">
    <location>
        <begin position="87"/>
        <end position="135"/>
    </location>
</feature>
<feature type="domain" description="Helicase ATP-binding" evidence="8">
    <location>
        <begin position="197"/>
        <end position="379"/>
    </location>
</feature>
<dbReference type="PANTHER" id="PTHR47959">
    <property type="entry name" value="ATP-DEPENDENT RNA HELICASE RHLE-RELATED"/>
    <property type="match status" value="1"/>
</dbReference>
<protein>
    <recommendedName>
        <fullName evidence="1">RNA helicase</fullName>
        <ecNumber evidence="1">3.6.4.13</ecNumber>
    </recommendedName>
</protein>
<evidence type="ECO:0000256" key="4">
    <source>
        <dbReference type="ARBA" id="ARBA00022806"/>
    </source>
</evidence>
<gene>
    <name evidence="11" type="ORF">QR680_010728</name>
</gene>
<organism evidence="11 12">
    <name type="scientific">Steinernema hermaphroditum</name>
    <dbReference type="NCBI Taxonomy" id="289476"/>
    <lineage>
        <taxon>Eukaryota</taxon>
        <taxon>Metazoa</taxon>
        <taxon>Ecdysozoa</taxon>
        <taxon>Nematoda</taxon>
        <taxon>Chromadorea</taxon>
        <taxon>Rhabditida</taxon>
        <taxon>Tylenchina</taxon>
        <taxon>Panagrolaimomorpha</taxon>
        <taxon>Strongyloidoidea</taxon>
        <taxon>Steinernematidae</taxon>
        <taxon>Steinernema</taxon>
    </lineage>
</organism>
<proteinExistence type="predicted"/>
<dbReference type="GO" id="GO:0003724">
    <property type="term" value="F:RNA helicase activity"/>
    <property type="evidence" value="ECO:0007669"/>
    <property type="project" value="UniProtKB-EC"/>
</dbReference>
<dbReference type="SMART" id="SM00490">
    <property type="entry name" value="HELICc"/>
    <property type="match status" value="1"/>
</dbReference>
<evidence type="ECO:0000259" key="9">
    <source>
        <dbReference type="PROSITE" id="PS51194"/>
    </source>
</evidence>
<evidence type="ECO:0000256" key="5">
    <source>
        <dbReference type="ARBA" id="ARBA00022840"/>
    </source>
</evidence>
<keyword evidence="12" id="KW-1185">Reference proteome</keyword>
<dbReference type="SUPFAM" id="SSF52540">
    <property type="entry name" value="P-loop containing nucleoside triphosphate hydrolases"/>
    <property type="match status" value="1"/>
</dbReference>
<dbReference type="EMBL" id="JAUCMV010000001">
    <property type="protein sequence ID" value="KAK0428318.1"/>
    <property type="molecule type" value="Genomic_DNA"/>
</dbReference>
<dbReference type="PANTHER" id="PTHR47959:SF1">
    <property type="entry name" value="ATP-DEPENDENT RNA HELICASE DBPA"/>
    <property type="match status" value="1"/>
</dbReference>
<dbReference type="Gene3D" id="3.40.50.300">
    <property type="entry name" value="P-loop containing nucleotide triphosphate hydrolases"/>
    <property type="match status" value="2"/>
</dbReference>
<evidence type="ECO:0000313" key="12">
    <source>
        <dbReference type="Proteomes" id="UP001175271"/>
    </source>
</evidence>
<keyword evidence="3" id="KW-0378">Hydrolase</keyword>
<dbReference type="SMART" id="SM00487">
    <property type="entry name" value="DEXDc"/>
    <property type="match status" value="1"/>
</dbReference>
<feature type="domain" description="DEAD-box RNA helicase Q" evidence="10">
    <location>
        <begin position="164"/>
        <end position="192"/>
    </location>
</feature>
<accession>A0AA39IPZ1</accession>
<dbReference type="Pfam" id="PF00271">
    <property type="entry name" value="Helicase_C"/>
    <property type="match status" value="1"/>
</dbReference>
<keyword evidence="2" id="KW-0547">Nucleotide-binding</keyword>
<comment type="caution">
    <text evidence="11">The sequence shown here is derived from an EMBL/GenBank/DDBJ whole genome shotgun (WGS) entry which is preliminary data.</text>
</comment>
<dbReference type="EC" id="3.6.4.13" evidence="1"/>
<evidence type="ECO:0000256" key="7">
    <source>
        <dbReference type="SAM" id="MobiDB-lite"/>
    </source>
</evidence>
<dbReference type="AlphaFoldDB" id="A0AA39IPZ1"/>
<evidence type="ECO:0000256" key="1">
    <source>
        <dbReference type="ARBA" id="ARBA00012552"/>
    </source>
</evidence>
<keyword evidence="4" id="KW-0347">Helicase</keyword>
<dbReference type="InterPro" id="IPR050079">
    <property type="entry name" value="DEAD_box_RNA_helicase"/>
</dbReference>
<dbReference type="InterPro" id="IPR014001">
    <property type="entry name" value="Helicase_ATP-bd"/>
</dbReference>
<dbReference type="InterPro" id="IPR011545">
    <property type="entry name" value="DEAD/DEAH_box_helicase_dom"/>
</dbReference>
<evidence type="ECO:0000259" key="8">
    <source>
        <dbReference type="PROSITE" id="PS51192"/>
    </source>
</evidence>
<feature type="domain" description="Helicase C-terminal" evidence="9">
    <location>
        <begin position="405"/>
        <end position="555"/>
    </location>
</feature>
<dbReference type="InterPro" id="IPR027417">
    <property type="entry name" value="P-loop_NTPase"/>
</dbReference>
<dbReference type="InterPro" id="IPR044742">
    <property type="entry name" value="DEAD/DEAH_RhlB"/>
</dbReference>
<dbReference type="InterPro" id="IPR014014">
    <property type="entry name" value="RNA_helicase_DEAD_Q_motif"/>
</dbReference>
<dbReference type="GO" id="GO:0005829">
    <property type="term" value="C:cytosol"/>
    <property type="evidence" value="ECO:0007669"/>
    <property type="project" value="TreeGrafter"/>
</dbReference>
<dbReference type="InterPro" id="IPR001650">
    <property type="entry name" value="Helicase_C-like"/>
</dbReference>
<dbReference type="PROSITE" id="PS51192">
    <property type="entry name" value="HELICASE_ATP_BIND_1"/>
    <property type="match status" value="1"/>
</dbReference>
<evidence type="ECO:0000256" key="6">
    <source>
        <dbReference type="PROSITE-ProRule" id="PRU00552"/>
    </source>
</evidence>
<evidence type="ECO:0000259" key="10">
    <source>
        <dbReference type="PROSITE" id="PS51195"/>
    </source>
</evidence>
<evidence type="ECO:0000313" key="11">
    <source>
        <dbReference type="EMBL" id="KAK0428318.1"/>
    </source>
</evidence>
<feature type="short sequence motif" description="Q motif" evidence="6">
    <location>
        <begin position="164"/>
        <end position="192"/>
    </location>
</feature>
<dbReference type="PROSITE" id="PS51195">
    <property type="entry name" value="Q_MOTIF"/>
    <property type="match status" value="1"/>
</dbReference>
<dbReference type="CDD" id="cd18787">
    <property type="entry name" value="SF2_C_DEAD"/>
    <property type="match status" value="1"/>
</dbReference>
<evidence type="ECO:0000256" key="3">
    <source>
        <dbReference type="ARBA" id="ARBA00022801"/>
    </source>
</evidence>
<evidence type="ECO:0000256" key="2">
    <source>
        <dbReference type="ARBA" id="ARBA00022741"/>
    </source>
</evidence>
<dbReference type="GO" id="GO:0016787">
    <property type="term" value="F:hydrolase activity"/>
    <property type="evidence" value="ECO:0007669"/>
    <property type="project" value="UniProtKB-KW"/>
</dbReference>
<sequence>MVLRPRGSSSSSGFESDCAPPALEHAVPCSLWRCRDLCYSTDEDDDVITPPACLELIKPLFDLSKPDPENCADNNNAVDENVAAPVPENNENERNQPIFDVGRQQRPPRASRVINPRPGRGSGMSSNQHVSEENRIQPGDQFDELMDEDNVGITGGDGTAELFNSFEEAGIPEKLLQNLQEAGIRKPTPIQRAAMCLMSKKYQYDLIAQAETGSGKTLAYLVPVISLVHGLKRCSPPRRFRPFAMIIVPTRELAAQIGNEAKKLVKNLDVTVAVTYGGLDLEISARDIASGCDIFIGTPGRLIKAVEREGRWGGIYLHSVCCTVVDEADDFLRQAHDSEFFTLIDRIQARRQRLYVFSATFSEYSMEFYRQQMTSEPFYILGRRGTNTIDFMWRSVTNERKLDVLLNDLGMAEESEGRMPKTIIFAQSKAAVQFIAFSLALLEFQVLVLTSECNQEMREKQLHYFASGEYNILVCTNVGSRGLNMKSVDYVINYDFPQDGVNSFMHRIGRTGRAGNRGCAITYFDPVRDRRHGEYIAEMLQSLGENVPEFLRYHVEE</sequence>
<dbReference type="GO" id="GO:0005524">
    <property type="term" value="F:ATP binding"/>
    <property type="evidence" value="ECO:0007669"/>
    <property type="project" value="UniProtKB-KW"/>
</dbReference>
<reference evidence="11" key="1">
    <citation type="submission" date="2023-06" db="EMBL/GenBank/DDBJ databases">
        <title>Genomic analysis of the entomopathogenic nematode Steinernema hermaphroditum.</title>
        <authorList>
            <person name="Schwarz E.M."/>
            <person name="Heppert J.K."/>
            <person name="Baniya A."/>
            <person name="Schwartz H.T."/>
            <person name="Tan C.-H."/>
            <person name="Antoshechkin I."/>
            <person name="Sternberg P.W."/>
            <person name="Goodrich-Blair H."/>
            <person name="Dillman A.R."/>
        </authorList>
    </citation>
    <scope>NUCLEOTIDE SEQUENCE</scope>
    <source>
        <strain evidence="11">PS9179</strain>
        <tissue evidence="11">Whole animal</tissue>
    </source>
</reference>
<name>A0AA39IPZ1_9BILA</name>